<gene>
    <name evidence="2" type="ORF">CC80DRAFT_475762</name>
</gene>
<name>A0A6A5TPH6_9PLEO</name>
<organism evidence="2 3">
    <name type="scientific">Byssothecium circinans</name>
    <dbReference type="NCBI Taxonomy" id="147558"/>
    <lineage>
        <taxon>Eukaryota</taxon>
        <taxon>Fungi</taxon>
        <taxon>Dikarya</taxon>
        <taxon>Ascomycota</taxon>
        <taxon>Pezizomycotina</taxon>
        <taxon>Dothideomycetes</taxon>
        <taxon>Pleosporomycetidae</taxon>
        <taxon>Pleosporales</taxon>
        <taxon>Massarineae</taxon>
        <taxon>Massarinaceae</taxon>
        <taxon>Byssothecium</taxon>
    </lineage>
</organism>
<dbReference type="InterPro" id="IPR010730">
    <property type="entry name" value="HET"/>
</dbReference>
<dbReference type="PANTHER" id="PTHR33112:SF16">
    <property type="entry name" value="HETEROKARYON INCOMPATIBILITY DOMAIN-CONTAINING PROTEIN"/>
    <property type="match status" value="1"/>
</dbReference>
<protein>
    <submittedName>
        <fullName evidence="2">HET-domain-containing protein</fullName>
    </submittedName>
</protein>
<accession>A0A6A5TPH6</accession>
<feature type="domain" description="Heterokaryon incompatibility" evidence="1">
    <location>
        <begin position="69"/>
        <end position="223"/>
    </location>
</feature>
<dbReference type="AlphaFoldDB" id="A0A6A5TPH6"/>
<reference evidence="2" key="1">
    <citation type="journal article" date="2020" name="Stud. Mycol.">
        <title>101 Dothideomycetes genomes: a test case for predicting lifestyles and emergence of pathogens.</title>
        <authorList>
            <person name="Haridas S."/>
            <person name="Albert R."/>
            <person name="Binder M."/>
            <person name="Bloem J."/>
            <person name="Labutti K."/>
            <person name="Salamov A."/>
            <person name="Andreopoulos B."/>
            <person name="Baker S."/>
            <person name="Barry K."/>
            <person name="Bills G."/>
            <person name="Bluhm B."/>
            <person name="Cannon C."/>
            <person name="Castanera R."/>
            <person name="Culley D."/>
            <person name="Daum C."/>
            <person name="Ezra D."/>
            <person name="Gonzalez J."/>
            <person name="Henrissat B."/>
            <person name="Kuo A."/>
            <person name="Liang C."/>
            <person name="Lipzen A."/>
            <person name="Lutzoni F."/>
            <person name="Magnuson J."/>
            <person name="Mondo S."/>
            <person name="Nolan M."/>
            <person name="Ohm R."/>
            <person name="Pangilinan J."/>
            <person name="Park H.-J."/>
            <person name="Ramirez L."/>
            <person name="Alfaro M."/>
            <person name="Sun H."/>
            <person name="Tritt A."/>
            <person name="Yoshinaga Y."/>
            <person name="Zwiers L.-H."/>
            <person name="Turgeon B."/>
            <person name="Goodwin S."/>
            <person name="Spatafora J."/>
            <person name="Crous P."/>
            <person name="Grigoriev I."/>
        </authorList>
    </citation>
    <scope>NUCLEOTIDE SEQUENCE</scope>
    <source>
        <strain evidence="2">CBS 675.92</strain>
    </source>
</reference>
<dbReference type="Pfam" id="PF06985">
    <property type="entry name" value="HET"/>
    <property type="match status" value="1"/>
</dbReference>
<dbReference type="Proteomes" id="UP000800035">
    <property type="component" value="Unassembled WGS sequence"/>
</dbReference>
<keyword evidence="3" id="KW-1185">Reference proteome</keyword>
<dbReference type="EMBL" id="ML976998">
    <property type="protein sequence ID" value="KAF1954541.1"/>
    <property type="molecule type" value="Genomic_DNA"/>
</dbReference>
<sequence length="558" mass="63376">MNLFPDSPETYRLAKSWIQECIDKHDHVSSGCDATLPLRFLHVSSAAAETYNIHLVDTEKLRQTKDLKYTALSYCWGGVDKHKMTITRLANNSTRSLHFDSMPKTIQDAIKVTSKLGFSYLWVDSLCILQDDEEELQREIAKMSDVYSGAVVTIAATTASSASEGFLDERRVDCEAIMDLRLHDPDKTERKIGLLKIWKGQSVLLYEDDNSVPLNRRAWALQEHTLSTRILQYFPGQLRFVCPLTPSYGSGSNSISYTDGWELVNYSQKVPSKHRKLPLLPTHFPSSAECERNWKTIRENYCDRELTCSADRVLAISGVASRIQKSMGDKVYVAGHWLDSTSQDLVWYCSQYWDFDRGYNRVYPDPDWLGPSWAWTSVPSGVQYFSGSLDDIGYDDKVRCVWEVGLVHKHLVEETAPFGAVRKAILGIKALPCRVELKYSEGSYEPYTLSEAGHSLPDGYLKCSLHIDSGRGKCDEALFNAPVYIIPAFIHQYESKEDAKLGAMVVNGLVLVELPSQEGNAVRRFERHGAFSWRVEPRNIPAAKNWLDQFQKEYFEAQ</sequence>
<evidence type="ECO:0000313" key="2">
    <source>
        <dbReference type="EMBL" id="KAF1954541.1"/>
    </source>
</evidence>
<dbReference type="OrthoDB" id="5125733at2759"/>
<proteinExistence type="predicted"/>
<evidence type="ECO:0000259" key="1">
    <source>
        <dbReference type="Pfam" id="PF06985"/>
    </source>
</evidence>
<evidence type="ECO:0000313" key="3">
    <source>
        <dbReference type="Proteomes" id="UP000800035"/>
    </source>
</evidence>
<dbReference type="PANTHER" id="PTHR33112">
    <property type="entry name" value="DOMAIN PROTEIN, PUTATIVE-RELATED"/>
    <property type="match status" value="1"/>
</dbReference>